<reference evidence="3 4" key="1">
    <citation type="submission" date="2017-09" db="EMBL/GenBank/DDBJ databases">
        <title>WGS assembly of Aquilegia coerulea Goldsmith.</title>
        <authorList>
            <person name="Hodges S."/>
            <person name="Kramer E."/>
            <person name="Nordborg M."/>
            <person name="Tomkins J."/>
            <person name="Borevitz J."/>
            <person name="Derieg N."/>
            <person name="Yan J."/>
            <person name="Mihaltcheva S."/>
            <person name="Hayes R.D."/>
            <person name="Rokhsar D."/>
        </authorList>
    </citation>
    <scope>NUCLEOTIDE SEQUENCE [LARGE SCALE GENOMIC DNA]</scope>
    <source>
        <strain evidence="4">cv. Goldsmith</strain>
    </source>
</reference>
<sequence>MEKTDEEFWREKVDCKLATFLVLLFILLWHTLTLIKNKKNNNNFNNYFHHRFRSVSSTNQSQIIRVSSSTLSSQTRISATVSDADLKNLINNLDGIFDQEMKWDDVINKTSNRLSYNAKCYKPKNGPLAYMSVTIFENCSVERLRDFYMDNEYRLQWDKTMVDHKQLQIDETNGTEVGRTVKKFPLLTPREYVLAWRLWKGKDNTFYCFTKECEHTLAPRLKKYVRVGYFRSGWRISKVPGRNACEIKMVHQEDAGLNVEMAKLVFSKGIWSYVNKMDAALQKYNPTSTLQSTAVMTAVTLMQKVPPELDSTTTNSRHILECTSSSAFDRQEPEIKGKTLSRRPSKKMIANGLLLLGGVLCLSRGHSSLGAKIAMGCVLKKLTKHTTSSSQAGPAC</sequence>
<evidence type="ECO:0000313" key="3">
    <source>
        <dbReference type="EMBL" id="PIA43962.1"/>
    </source>
</evidence>
<dbReference type="PANTHER" id="PTHR19308:SF13">
    <property type="entry name" value="OS02G0468400 PROTEIN"/>
    <property type="match status" value="1"/>
</dbReference>
<keyword evidence="1" id="KW-1133">Transmembrane helix</keyword>
<dbReference type="SUPFAM" id="SSF55961">
    <property type="entry name" value="Bet v1-like"/>
    <property type="match status" value="1"/>
</dbReference>
<dbReference type="Pfam" id="PF01852">
    <property type="entry name" value="START"/>
    <property type="match status" value="1"/>
</dbReference>
<dbReference type="InterPro" id="IPR023393">
    <property type="entry name" value="START-like_dom_sf"/>
</dbReference>
<keyword evidence="1" id="KW-0812">Transmembrane</keyword>
<dbReference type="InParanoid" id="A0A2G5DKF4"/>
<protein>
    <recommendedName>
        <fullName evidence="2">START domain-containing protein</fullName>
    </recommendedName>
</protein>
<keyword evidence="1" id="KW-0472">Membrane</keyword>
<evidence type="ECO:0000313" key="4">
    <source>
        <dbReference type="Proteomes" id="UP000230069"/>
    </source>
</evidence>
<accession>A0A2G5DKF4</accession>
<dbReference type="AlphaFoldDB" id="A0A2G5DKF4"/>
<feature type="domain" description="START" evidence="2">
    <location>
        <begin position="103"/>
        <end position="286"/>
    </location>
</feature>
<dbReference type="OrthoDB" id="5403181at2759"/>
<dbReference type="PROSITE" id="PS50848">
    <property type="entry name" value="START"/>
    <property type="match status" value="1"/>
</dbReference>
<dbReference type="InterPro" id="IPR002913">
    <property type="entry name" value="START_lipid-bd_dom"/>
</dbReference>
<dbReference type="PANTHER" id="PTHR19308">
    <property type="entry name" value="PHOSPHATIDYLCHOLINE TRANSFER PROTEIN"/>
    <property type="match status" value="1"/>
</dbReference>
<dbReference type="EMBL" id="KZ305035">
    <property type="protein sequence ID" value="PIA43962.1"/>
    <property type="molecule type" value="Genomic_DNA"/>
</dbReference>
<dbReference type="STRING" id="218851.A0A2G5DKF4"/>
<organism evidence="3 4">
    <name type="scientific">Aquilegia coerulea</name>
    <name type="common">Rocky mountain columbine</name>
    <dbReference type="NCBI Taxonomy" id="218851"/>
    <lineage>
        <taxon>Eukaryota</taxon>
        <taxon>Viridiplantae</taxon>
        <taxon>Streptophyta</taxon>
        <taxon>Embryophyta</taxon>
        <taxon>Tracheophyta</taxon>
        <taxon>Spermatophyta</taxon>
        <taxon>Magnoliopsida</taxon>
        <taxon>Ranunculales</taxon>
        <taxon>Ranunculaceae</taxon>
        <taxon>Thalictroideae</taxon>
        <taxon>Aquilegia</taxon>
    </lineage>
</organism>
<proteinExistence type="predicted"/>
<evidence type="ECO:0000256" key="1">
    <source>
        <dbReference type="SAM" id="Phobius"/>
    </source>
</evidence>
<gene>
    <name evidence="3" type="ORF">AQUCO_01800192v1</name>
</gene>
<feature type="transmembrane region" description="Helical" evidence="1">
    <location>
        <begin position="17"/>
        <end position="35"/>
    </location>
</feature>
<dbReference type="GO" id="GO:0008289">
    <property type="term" value="F:lipid binding"/>
    <property type="evidence" value="ECO:0007669"/>
    <property type="project" value="InterPro"/>
</dbReference>
<dbReference type="Gene3D" id="3.30.530.20">
    <property type="match status" value="1"/>
</dbReference>
<dbReference type="Proteomes" id="UP000230069">
    <property type="component" value="Unassembled WGS sequence"/>
</dbReference>
<dbReference type="FunCoup" id="A0A2G5DKF4">
    <property type="interactions" value="304"/>
</dbReference>
<dbReference type="InterPro" id="IPR051213">
    <property type="entry name" value="START_lipid_transfer"/>
</dbReference>
<keyword evidence="4" id="KW-1185">Reference proteome</keyword>
<evidence type="ECO:0000259" key="2">
    <source>
        <dbReference type="PROSITE" id="PS50848"/>
    </source>
</evidence>
<name>A0A2G5DKF4_AQUCA</name>
<dbReference type="GO" id="GO:0005737">
    <property type="term" value="C:cytoplasm"/>
    <property type="evidence" value="ECO:0007669"/>
    <property type="project" value="UniProtKB-ARBA"/>
</dbReference>